<feature type="transmembrane region" description="Helical" evidence="7">
    <location>
        <begin position="73"/>
        <end position="96"/>
    </location>
</feature>
<accession>A0ABZ0SKI3</accession>
<dbReference type="SUPFAM" id="SSF161098">
    <property type="entry name" value="MetI-like"/>
    <property type="match status" value="1"/>
</dbReference>
<dbReference type="Pfam" id="PF00528">
    <property type="entry name" value="BPD_transp_1"/>
    <property type="match status" value="1"/>
</dbReference>
<evidence type="ECO:0000313" key="10">
    <source>
        <dbReference type="Proteomes" id="UP001323798"/>
    </source>
</evidence>
<sequence length="296" mass="32463">MARGTKARTRANLTAYGFSAPYVVLLLAFGILPTAYAIYESFADLQGGRRGFDLSNYVAVLSDFRFWPAVGNVMTFMVIWIPIMLGGSLLFALLLHERVGRASGALRLIYFLPGAVTGSAAVLLWYFMLQPDLSPFAPLLHAMGWHNTNDVFTNAHLPFIFATIAFMTGVGSWIVIMFGALQAIDLDVIEAARVDGAGPIRIAMSIKLPLIGKYIVYMLILCFAGAVQIFVEPSLFYGITQAGSNWWSLNQLGYVFAFQQGQFGQAATVSVILLVVSTVVALLFVQRSRFFQTEAD</sequence>
<evidence type="ECO:0000256" key="5">
    <source>
        <dbReference type="ARBA" id="ARBA00022989"/>
    </source>
</evidence>
<keyword evidence="2 7" id="KW-0813">Transport</keyword>
<keyword evidence="4 7" id="KW-0812">Transmembrane</keyword>
<keyword evidence="5 7" id="KW-1133">Transmembrane helix</keyword>
<evidence type="ECO:0000256" key="2">
    <source>
        <dbReference type="ARBA" id="ARBA00022448"/>
    </source>
</evidence>
<dbReference type="Proteomes" id="UP001323798">
    <property type="component" value="Chromosome"/>
</dbReference>
<dbReference type="PANTHER" id="PTHR30193:SF41">
    <property type="entry name" value="DIACETYLCHITOBIOSE UPTAKE SYSTEM PERMEASE PROTEIN NGCF"/>
    <property type="match status" value="1"/>
</dbReference>
<dbReference type="PANTHER" id="PTHR30193">
    <property type="entry name" value="ABC TRANSPORTER PERMEASE PROTEIN"/>
    <property type="match status" value="1"/>
</dbReference>
<dbReference type="InterPro" id="IPR035906">
    <property type="entry name" value="MetI-like_sf"/>
</dbReference>
<feature type="transmembrane region" description="Helical" evidence="7">
    <location>
        <begin position="159"/>
        <end position="181"/>
    </location>
</feature>
<gene>
    <name evidence="9" type="ORF">SM116_15395</name>
</gene>
<comment type="similarity">
    <text evidence="7">Belongs to the binding-protein-dependent transport system permease family.</text>
</comment>
<dbReference type="CDD" id="cd06261">
    <property type="entry name" value="TM_PBP2"/>
    <property type="match status" value="1"/>
</dbReference>
<dbReference type="EMBL" id="CP139368">
    <property type="protein sequence ID" value="WPR89128.1"/>
    <property type="molecule type" value="Genomic_DNA"/>
</dbReference>
<feature type="transmembrane region" description="Helical" evidence="7">
    <location>
        <begin position="20"/>
        <end position="39"/>
    </location>
</feature>
<proteinExistence type="inferred from homology"/>
<evidence type="ECO:0000256" key="1">
    <source>
        <dbReference type="ARBA" id="ARBA00004651"/>
    </source>
</evidence>
<keyword evidence="6 7" id="KW-0472">Membrane</keyword>
<evidence type="ECO:0000256" key="3">
    <source>
        <dbReference type="ARBA" id="ARBA00022475"/>
    </source>
</evidence>
<comment type="subcellular location">
    <subcellularLocation>
        <location evidence="1 7">Cell membrane</location>
        <topology evidence="1 7">Multi-pass membrane protein</topology>
    </subcellularLocation>
</comment>
<name>A0ABZ0SKI3_9MICO</name>
<dbReference type="Gene3D" id="1.10.3720.10">
    <property type="entry name" value="MetI-like"/>
    <property type="match status" value="1"/>
</dbReference>
<feature type="transmembrane region" description="Helical" evidence="7">
    <location>
        <begin position="263"/>
        <end position="285"/>
    </location>
</feature>
<evidence type="ECO:0000256" key="6">
    <source>
        <dbReference type="ARBA" id="ARBA00023136"/>
    </source>
</evidence>
<reference evidence="9 10" key="1">
    <citation type="submission" date="2023-11" db="EMBL/GenBank/DDBJ databases">
        <title>Genome sequence of Microbacterium rhizosphaerae KACC 19337.</title>
        <authorList>
            <person name="Choi H."/>
            <person name="Kim S."/>
            <person name="Kim Y."/>
            <person name="Kwon S.-W."/>
            <person name="Heo J."/>
        </authorList>
    </citation>
    <scope>NUCLEOTIDE SEQUENCE [LARGE SCALE GENOMIC DNA]</scope>
    <source>
        <strain evidence="9 10">KACC 19337</strain>
    </source>
</reference>
<feature type="domain" description="ABC transmembrane type-1" evidence="8">
    <location>
        <begin position="70"/>
        <end position="284"/>
    </location>
</feature>
<evidence type="ECO:0000259" key="8">
    <source>
        <dbReference type="PROSITE" id="PS50928"/>
    </source>
</evidence>
<dbReference type="InterPro" id="IPR000515">
    <property type="entry name" value="MetI-like"/>
</dbReference>
<feature type="transmembrane region" description="Helical" evidence="7">
    <location>
        <begin position="108"/>
        <end position="128"/>
    </location>
</feature>
<protein>
    <submittedName>
        <fullName evidence="9">Sugar ABC transporter permease</fullName>
    </submittedName>
</protein>
<feature type="transmembrane region" description="Helical" evidence="7">
    <location>
        <begin position="214"/>
        <end position="231"/>
    </location>
</feature>
<keyword evidence="10" id="KW-1185">Reference proteome</keyword>
<evidence type="ECO:0000256" key="4">
    <source>
        <dbReference type="ARBA" id="ARBA00022692"/>
    </source>
</evidence>
<evidence type="ECO:0000256" key="7">
    <source>
        <dbReference type="RuleBase" id="RU363032"/>
    </source>
</evidence>
<dbReference type="RefSeq" id="WP_320941845.1">
    <property type="nucleotide sequence ID" value="NZ_BAABEU010000001.1"/>
</dbReference>
<evidence type="ECO:0000313" key="9">
    <source>
        <dbReference type="EMBL" id="WPR89128.1"/>
    </source>
</evidence>
<dbReference type="InterPro" id="IPR051393">
    <property type="entry name" value="ABC_transporter_permease"/>
</dbReference>
<organism evidence="9 10">
    <name type="scientific">Microbacterium rhizosphaerae</name>
    <dbReference type="NCBI Taxonomy" id="1678237"/>
    <lineage>
        <taxon>Bacteria</taxon>
        <taxon>Bacillati</taxon>
        <taxon>Actinomycetota</taxon>
        <taxon>Actinomycetes</taxon>
        <taxon>Micrococcales</taxon>
        <taxon>Microbacteriaceae</taxon>
        <taxon>Microbacterium</taxon>
    </lineage>
</organism>
<dbReference type="PROSITE" id="PS50928">
    <property type="entry name" value="ABC_TM1"/>
    <property type="match status" value="1"/>
</dbReference>
<keyword evidence="3" id="KW-1003">Cell membrane</keyword>